<dbReference type="PROSITE" id="PS01315">
    <property type="entry name" value="CDS"/>
    <property type="match status" value="1"/>
</dbReference>
<keyword evidence="11 18" id="KW-0812">Transmembrane</keyword>
<evidence type="ECO:0000256" key="1">
    <source>
        <dbReference type="ARBA" id="ARBA00001698"/>
    </source>
</evidence>
<comment type="caution">
    <text evidence="20">The sequence shown here is derived from an EMBL/GenBank/DDBJ whole genome shotgun (WGS) entry which is preliminary data.</text>
</comment>
<evidence type="ECO:0000256" key="11">
    <source>
        <dbReference type="ARBA" id="ARBA00022692"/>
    </source>
</evidence>
<dbReference type="GO" id="GO:0005886">
    <property type="term" value="C:plasma membrane"/>
    <property type="evidence" value="ECO:0007669"/>
    <property type="project" value="UniProtKB-SubCell"/>
</dbReference>
<evidence type="ECO:0000313" key="21">
    <source>
        <dbReference type="Proteomes" id="UP000823896"/>
    </source>
</evidence>
<keyword evidence="14" id="KW-0443">Lipid metabolism</keyword>
<keyword evidence="15 19" id="KW-0472">Membrane</keyword>
<evidence type="ECO:0000256" key="8">
    <source>
        <dbReference type="ARBA" id="ARBA00022475"/>
    </source>
</evidence>
<feature type="transmembrane region" description="Helical" evidence="19">
    <location>
        <begin position="76"/>
        <end position="95"/>
    </location>
</feature>
<name>A0A9D2NTY2_9FIRM</name>
<feature type="transmembrane region" description="Helical" evidence="19">
    <location>
        <begin position="126"/>
        <end position="148"/>
    </location>
</feature>
<feature type="transmembrane region" description="Helical" evidence="19">
    <location>
        <begin position="169"/>
        <end position="191"/>
    </location>
</feature>
<evidence type="ECO:0000313" key="20">
    <source>
        <dbReference type="EMBL" id="HJC37325.1"/>
    </source>
</evidence>
<evidence type="ECO:0000256" key="17">
    <source>
        <dbReference type="ARBA" id="ARBA00023264"/>
    </source>
</evidence>
<feature type="transmembrane region" description="Helical" evidence="19">
    <location>
        <begin position="197"/>
        <end position="218"/>
    </location>
</feature>
<evidence type="ECO:0000256" key="16">
    <source>
        <dbReference type="ARBA" id="ARBA00023209"/>
    </source>
</evidence>
<reference evidence="20" key="2">
    <citation type="submission" date="2021-04" db="EMBL/GenBank/DDBJ databases">
        <authorList>
            <person name="Gilroy R."/>
        </authorList>
    </citation>
    <scope>NUCLEOTIDE SEQUENCE</scope>
    <source>
        <strain evidence="20">CHK187-11901</strain>
    </source>
</reference>
<keyword evidence="10 18" id="KW-0808">Transferase</keyword>
<keyword evidence="9" id="KW-0444">Lipid biosynthesis</keyword>
<keyword evidence="13 19" id="KW-1133">Transmembrane helix</keyword>
<dbReference type="PANTHER" id="PTHR46382:SF1">
    <property type="entry name" value="PHOSPHATIDATE CYTIDYLYLTRANSFERASE"/>
    <property type="match status" value="1"/>
</dbReference>
<dbReference type="EMBL" id="DWWM01000057">
    <property type="protein sequence ID" value="HJC37325.1"/>
    <property type="molecule type" value="Genomic_DNA"/>
</dbReference>
<evidence type="ECO:0000256" key="10">
    <source>
        <dbReference type="ARBA" id="ARBA00022679"/>
    </source>
</evidence>
<protein>
    <recommendedName>
        <fullName evidence="7 18">Phosphatidate cytidylyltransferase</fullName>
        <ecNumber evidence="6 18">2.7.7.41</ecNumber>
    </recommendedName>
</protein>
<evidence type="ECO:0000256" key="7">
    <source>
        <dbReference type="ARBA" id="ARBA00019373"/>
    </source>
</evidence>
<keyword evidence="12 18" id="KW-0548">Nucleotidyltransferase</keyword>
<keyword evidence="8" id="KW-1003">Cell membrane</keyword>
<feature type="transmembrane region" description="Helical" evidence="19">
    <location>
        <begin position="239"/>
        <end position="260"/>
    </location>
</feature>
<dbReference type="GO" id="GO:0016024">
    <property type="term" value="P:CDP-diacylglycerol biosynthetic process"/>
    <property type="evidence" value="ECO:0007669"/>
    <property type="project" value="TreeGrafter"/>
</dbReference>
<keyword evidence="16" id="KW-0594">Phospholipid biosynthesis</keyword>
<reference evidence="20" key="1">
    <citation type="journal article" date="2021" name="PeerJ">
        <title>Extensive microbial diversity within the chicken gut microbiome revealed by metagenomics and culture.</title>
        <authorList>
            <person name="Gilroy R."/>
            <person name="Ravi A."/>
            <person name="Getino M."/>
            <person name="Pursley I."/>
            <person name="Horton D.L."/>
            <person name="Alikhan N.F."/>
            <person name="Baker D."/>
            <person name="Gharbi K."/>
            <person name="Hall N."/>
            <person name="Watson M."/>
            <person name="Adriaenssens E.M."/>
            <person name="Foster-Nyarko E."/>
            <person name="Jarju S."/>
            <person name="Secka A."/>
            <person name="Antonio M."/>
            <person name="Oren A."/>
            <person name="Chaudhuri R.R."/>
            <person name="La Ragione R."/>
            <person name="Hildebrand F."/>
            <person name="Pallen M.J."/>
        </authorList>
    </citation>
    <scope>NUCLEOTIDE SEQUENCE</scope>
    <source>
        <strain evidence="20">CHK187-11901</strain>
    </source>
</reference>
<evidence type="ECO:0000256" key="5">
    <source>
        <dbReference type="ARBA" id="ARBA00010185"/>
    </source>
</evidence>
<dbReference type="Proteomes" id="UP000823896">
    <property type="component" value="Unassembled WGS sequence"/>
</dbReference>
<dbReference type="AlphaFoldDB" id="A0A9D2NTY2"/>
<evidence type="ECO:0000256" key="18">
    <source>
        <dbReference type="RuleBase" id="RU003938"/>
    </source>
</evidence>
<dbReference type="InterPro" id="IPR000374">
    <property type="entry name" value="PC_trans"/>
</dbReference>
<comment type="similarity">
    <text evidence="5 18">Belongs to the CDS family.</text>
</comment>
<evidence type="ECO:0000256" key="13">
    <source>
        <dbReference type="ARBA" id="ARBA00022989"/>
    </source>
</evidence>
<feature type="transmembrane region" description="Helical" evidence="19">
    <location>
        <begin position="102"/>
        <end position="120"/>
    </location>
</feature>
<evidence type="ECO:0000256" key="12">
    <source>
        <dbReference type="ARBA" id="ARBA00022695"/>
    </source>
</evidence>
<comment type="pathway">
    <text evidence="3 18">Phospholipid metabolism; CDP-diacylglycerol biosynthesis; CDP-diacylglycerol from sn-glycerol 3-phosphate: step 3/3.</text>
</comment>
<feature type="transmembrane region" description="Helical" evidence="19">
    <location>
        <begin position="53"/>
        <end position="70"/>
    </location>
</feature>
<evidence type="ECO:0000256" key="3">
    <source>
        <dbReference type="ARBA" id="ARBA00005119"/>
    </source>
</evidence>
<dbReference type="Pfam" id="PF01148">
    <property type="entry name" value="CTP_transf_1"/>
    <property type="match status" value="1"/>
</dbReference>
<evidence type="ECO:0000256" key="15">
    <source>
        <dbReference type="ARBA" id="ARBA00023136"/>
    </source>
</evidence>
<accession>A0A9D2NTY2</accession>
<feature type="transmembrane region" description="Helical" evidence="19">
    <location>
        <begin position="30"/>
        <end position="46"/>
    </location>
</feature>
<keyword evidence="17" id="KW-1208">Phospholipid metabolism</keyword>
<evidence type="ECO:0000256" key="2">
    <source>
        <dbReference type="ARBA" id="ARBA00004651"/>
    </source>
</evidence>
<sequence>MKTRVITALLLVVILFPIIAFGGIPFRLLELFVVIVGGLEFMNLSSRSRKWPLVIRPLAILFVTALYLVSIFQEGFLFPLLSAVILFFLSVPVFTEHFTSNDAFLCISYVMLFFFTLHALEQVQTHPAYIWLIIVATYGCDTGAYFGGRFFGRHKMNERVSPKKTWEGAICGWISGFVLSLLIGTAFNVLMPGMDTRVFLLSCLILPLSGQYGDLSFSAMKRCYGRKDFGHLLPGHGGVLDRLDSLIFNFLCFGILYMVVMTL</sequence>
<evidence type="ECO:0000256" key="9">
    <source>
        <dbReference type="ARBA" id="ARBA00022516"/>
    </source>
</evidence>
<comment type="subcellular location">
    <subcellularLocation>
        <location evidence="2">Cell membrane</location>
        <topology evidence="2">Multi-pass membrane protein</topology>
    </subcellularLocation>
</comment>
<proteinExistence type="inferred from homology"/>
<evidence type="ECO:0000256" key="6">
    <source>
        <dbReference type="ARBA" id="ARBA00012487"/>
    </source>
</evidence>
<dbReference type="GO" id="GO:0004605">
    <property type="term" value="F:phosphatidate cytidylyltransferase activity"/>
    <property type="evidence" value="ECO:0007669"/>
    <property type="project" value="UniProtKB-EC"/>
</dbReference>
<organism evidence="20 21">
    <name type="scientific">Candidatus Merdibacter merdavium</name>
    <dbReference type="NCBI Taxonomy" id="2838692"/>
    <lineage>
        <taxon>Bacteria</taxon>
        <taxon>Bacillati</taxon>
        <taxon>Bacillota</taxon>
        <taxon>Erysipelotrichia</taxon>
        <taxon>Erysipelotrichales</taxon>
        <taxon>Erysipelotrichaceae</taxon>
        <taxon>Merdibacter</taxon>
    </lineage>
</organism>
<dbReference type="PANTHER" id="PTHR46382">
    <property type="entry name" value="PHOSPHATIDATE CYTIDYLYLTRANSFERASE"/>
    <property type="match status" value="1"/>
</dbReference>
<gene>
    <name evidence="20" type="ORF">H9702_09400</name>
</gene>
<comment type="pathway">
    <text evidence="4">Lipid metabolism.</text>
</comment>
<evidence type="ECO:0000256" key="4">
    <source>
        <dbReference type="ARBA" id="ARBA00005189"/>
    </source>
</evidence>
<dbReference type="EC" id="2.7.7.41" evidence="6 18"/>
<evidence type="ECO:0000256" key="19">
    <source>
        <dbReference type="SAM" id="Phobius"/>
    </source>
</evidence>
<comment type="catalytic activity">
    <reaction evidence="1 18">
        <text>a 1,2-diacyl-sn-glycero-3-phosphate + CTP + H(+) = a CDP-1,2-diacyl-sn-glycerol + diphosphate</text>
        <dbReference type="Rhea" id="RHEA:16229"/>
        <dbReference type="ChEBI" id="CHEBI:15378"/>
        <dbReference type="ChEBI" id="CHEBI:33019"/>
        <dbReference type="ChEBI" id="CHEBI:37563"/>
        <dbReference type="ChEBI" id="CHEBI:58332"/>
        <dbReference type="ChEBI" id="CHEBI:58608"/>
        <dbReference type="EC" id="2.7.7.41"/>
    </reaction>
</comment>
<evidence type="ECO:0000256" key="14">
    <source>
        <dbReference type="ARBA" id="ARBA00023098"/>
    </source>
</evidence>